<evidence type="ECO:0000259" key="3">
    <source>
        <dbReference type="Pfam" id="PF07732"/>
    </source>
</evidence>
<organism evidence="4 5">
    <name type="scientific">Cellulomonas aerilata</name>
    <dbReference type="NCBI Taxonomy" id="515326"/>
    <lineage>
        <taxon>Bacteria</taxon>
        <taxon>Bacillati</taxon>
        <taxon>Actinomycetota</taxon>
        <taxon>Actinomycetes</taxon>
        <taxon>Micrococcales</taxon>
        <taxon>Cellulomonadaceae</taxon>
        <taxon>Cellulomonas</taxon>
    </lineage>
</organism>
<dbReference type="OrthoDB" id="345021at2"/>
<dbReference type="PANTHER" id="PTHR48267:SF1">
    <property type="entry name" value="BILIRUBIN OXIDASE"/>
    <property type="match status" value="1"/>
</dbReference>
<dbReference type="Proteomes" id="UP000321181">
    <property type="component" value="Unassembled WGS sequence"/>
</dbReference>
<dbReference type="EMBL" id="BJYY01000012">
    <property type="protein sequence ID" value="GEO33880.1"/>
    <property type="molecule type" value="Genomic_DNA"/>
</dbReference>
<dbReference type="InterPro" id="IPR008972">
    <property type="entry name" value="Cupredoxin"/>
</dbReference>
<evidence type="ECO:0000313" key="4">
    <source>
        <dbReference type="EMBL" id="GEO33880.1"/>
    </source>
</evidence>
<comment type="similarity">
    <text evidence="1">Belongs to the multicopper oxidase family.</text>
</comment>
<dbReference type="InterPro" id="IPR011707">
    <property type="entry name" value="Cu-oxidase-like_N"/>
</dbReference>
<feature type="domain" description="Plastocyanin-like" evidence="2">
    <location>
        <begin position="435"/>
        <end position="535"/>
    </location>
</feature>
<dbReference type="PROSITE" id="PS51318">
    <property type="entry name" value="TAT"/>
    <property type="match status" value="1"/>
</dbReference>
<proteinExistence type="inferred from homology"/>
<evidence type="ECO:0008006" key="6">
    <source>
        <dbReference type="Google" id="ProtNLM"/>
    </source>
</evidence>
<accession>A0A512DCC5</accession>
<dbReference type="InterPro" id="IPR006311">
    <property type="entry name" value="TAT_signal"/>
</dbReference>
<feature type="domain" description="Plastocyanin-like" evidence="3">
    <location>
        <begin position="112"/>
        <end position="210"/>
    </location>
</feature>
<keyword evidence="5" id="KW-1185">Reference proteome</keyword>
<sequence length="577" mass="63901">MSLNRRELLLGGALVVGGGMVLPFGSSAATGTASFLAPANTPKPFTTKLVPGPQLRGRVVNGLLEDGKTVGNYRLFTVIEKMAQANIVPGLKTPVYGYAYIDDDGVERPVRVPGPTIDVDRTDTANAGLPVKVRVINQLPATHPQWGHEFNTSMHLHGSASLPQYDGYADDVTEPGQYKDYWYPNFQDARTLWYHDHGVHHTAKNAYGGLAAQYHLHDKVQERDLPKGAHDIGLTISDAMFAADGKLAWDEHEHSGLWGDVILVNGQPWPYLEVTKRVYRFRILNASIARSLRLYLSDNSEFAIVGTDGGLMPAPARVREYKHAGAERYELLIDFSKYAAGTVVNLMNRSNKNNIDYDNTNKVMQFRVVGTPPVNLVGNTMTPRLFTADIMKVAVSESKRTRVFELDHDDVTNIFQINHRTWEDVRQSGYSEVLTGTSTPQIGDVEIWEFQNKSGGWYHPLHIHLVDFRVLSRNGQAARPYENGPKDVVYIGEDEIVRLLIKFTGAPGFKGGKYMVHCHNLPHEDSDMMQQYAVGTVPNDWDYNGVFCAAPKPIPDAALTAANGLGNVETFGDGTLV</sequence>
<dbReference type="InterPro" id="IPR045087">
    <property type="entry name" value="Cu-oxidase_fam"/>
</dbReference>
<evidence type="ECO:0000259" key="2">
    <source>
        <dbReference type="Pfam" id="PF07731"/>
    </source>
</evidence>
<comment type="caution">
    <text evidence="4">The sequence shown here is derived from an EMBL/GenBank/DDBJ whole genome shotgun (WGS) entry which is preliminary data.</text>
</comment>
<protein>
    <recommendedName>
        <fullName evidence="6">Spore coat protein A</fullName>
    </recommendedName>
</protein>
<dbReference type="RefSeq" id="WP_146902514.1">
    <property type="nucleotide sequence ID" value="NZ_BAAARM010000009.1"/>
</dbReference>
<dbReference type="GO" id="GO:0005507">
    <property type="term" value="F:copper ion binding"/>
    <property type="evidence" value="ECO:0007669"/>
    <property type="project" value="InterPro"/>
</dbReference>
<dbReference type="Gene3D" id="2.60.40.420">
    <property type="entry name" value="Cupredoxins - blue copper proteins"/>
    <property type="match status" value="3"/>
</dbReference>
<dbReference type="PANTHER" id="PTHR48267">
    <property type="entry name" value="CUPREDOXIN SUPERFAMILY PROTEIN"/>
    <property type="match status" value="1"/>
</dbReference>
<dbReference type="GO" id="GO:0016491">
    <property type="term" value="F:oxidoreductase activity"/>
    <property type="evidence" value="ECO:0007669"/>
    <property type="project" value="InterPro"/>
</dbReference>
<name>A0A512DCC5_9CELL</name>
<dbReference type="Pfam" id="PF07732">
    <property type="entry name" value="Cu-oxidase_3"/>
    <property type="match status" value="1"/>
</dbReference>
<evidence type="ECO:0000256" key="1">
    <source>
        <dbReference type="ARBA" id="ARBA00010609"/>
    </source>
</evidence>
<reference evidence="4 5" key="1">
    <citation type="submission" date="2019-07" db="EMBL/GenBank/DDBJ databases">
        <title>Whole genome shotgun sequence of Cellulomonas aerilata NBRC 106308.</title>
        <authorList>
            <person name="Hosoyama A."/>
            <person name="Uohara A."/>
            <person name="Ohji S."/>
            <person name="Ichikawa N."/>
        </authorList>
    </citation>
    <scope>NUCLEOTIDE SEQUENCE [LARGE SCALE GENOMIC DNA]</scope>
    <source>
        <strain evidence="4 5">NBRC 106308</strain>
    </source>
</reference>
<dbReference type="InterPro" id="IPR011706">
    <property type="entry name" value="Cu-oxidase_C"/>
</dbReference>
<dbReference type="Pfam" id="PF07731">
    <property type="entry name" value="Cu-oxidase_2"/>
    <property type="match status" value="1"/>
</dbReference>
<dbReference type="AlphaFoldDB" id="A0A512DCC5"/>
<dbReference type="SUPFAM" id="SSF49503">
    <property type="entry name" value="Cupredoxins"/>
    <property type="match status" value="2"/>
</dbReference>
<evidence type="ECO:0000313" key="5">
    <source>
        <dbReference type="Proteomes" id="UP000321181"/>
    </source>
</evidence>
<gene>
    <name evidence="4" type="ORF">CAE01nite_16050</name>
</gene>